<name>A0A699I1R2_TANCI</name>
<dbReference type="GO" id="GO:0003964">
    <property type="term" value="F:RNA-directed DNA polymerase activity"/>
    <property type="evidence" value="ECO:0007669"/>
    <property type="project" value="UniProtKB-KW"/>
</dbReference>
<accession>A0A699I1R2</accession>
<feature type="region of interest" description="Disordered" evidence="1">
    <location>
        <begin position="1"/>
        <end position="21"/>
    </location>
</feature>
<comment type="caution">
    <text evidence="2">The sequence shown here is derived from an EMBL/GenBank/DDBJ whole genome shotgun (WGS) entry which is preliminary data.</text>
</comment>
<keyword evidence="2" id="KW-0548">Nucleotidyltransferase</keyword>
<reference evidence="2" key="1">
    <citation type="journal article" date="2019" name="Sci. Rep.">
        <title>Draft genome of Tanacetum cinerariifolium, the natural source of mosquito coil.</title>
        <authorList>
            <person name="Yamashiro T."/>
            <person name="Shiraishi A."/>
            <person name="Satake H."/>
            <person name="Nakayama K."/>
        </authorList>
    </citation>
    <scope>NUCLEOTIDE SEQUENCE</scope>
</reference>
<proteinExistence type="predicted"/>
<organism evidence="2">
    <name type="scientific">Tanacetum cinerariifolium</name>
    <name type="common">Dalmatian daisy</name>
    <name type="synonym">Chrysanthemum cinerariifolium</name>
    <dbReference type="NCBI Taxonomy" id="118510"/>
    <lineage>
        <taxon>Eukaryota</taxon>
        <taxon>Viridiplantae</taxon>
        <taxon>Streptophyta</taxon>
        <taxon>Embryophyta</taxon>
        <taxon>Tracheophyta</taxon>
        <taxon>Spermatophyta</taxon>
        <taxon>Magnoliopsida</taxon>
        <taxon>eudicotyledons</taxon>
        <taxon>Gunneridae</taxon>
        <taxon>Pentapetalae</taxon>
        <taxon>asterids</taxon>
        <taxon>campanulids</taxon>
        <taxon>Asterales</taxon>
        <taxon>Asteraceae</taxon>
        <taxon>Asteroideae</taxon>
        <taxon>Anthemideae</taxon>
        <taxon>Anthemidinae</taxon>
        <taxon>Tanacetum</taxon>
    </lineage>
</organism>
<evidence type="ECO:0000313" key="2">
    <source>
        <dbReference type="EMBL" id="GEY94268.1"/>
    </source>
</evidence>
<evidence type="ECO:0000256" key="1">
    <source>
        <dbReference type="SAM" id="MobiDB-lite"/>
    </source>
</evidence>
<dbReference type="AlphaFoldDB" id="A0A699I1R2"/>
<gene>
    <name evidence="2" type="ORF">Tci_466242</name>
</gene>
<sequence>MKPSQKSVVFANGSNSNNDNSRLMEKLEALTVKMDSQFQVLKEEMHEMRRSYNNRGGDHASKNDDTLMKMPHGFGSRVTWGGRVRDMVLFRCTEGVQEVLYGGDRSWREKRLGTVGAVRTLGLWQKWSLEFRGVVI</sequence>
<protein>
    <submittedName>
        <fullName evidence="2">Reverse transcriptase domain-containing protein</fullName>
    </submittedName>
</protein>
<keyword evidence="2" id="KW-0695">RNA-directed DNA polymerase</keyword>
<dbReference type="EMBL" id="BKCJ010224806">
    <property type="protein sequence ID" value="GEY94268.1"/>
    <property type="molecule type" value="Genomic_DNA"/>
</dbReference>
<keyword evidence="2" id="KW-0808">Transferase</keyword>